<dbReference type="EMBL" id="JAEAOA010002211">
    <property type="protein sequence ID" value="KAK3594805.1"/>
    <property type="molecule type" value="Genomic_DNA"/>
</dbReference>
<evidence type="ECO:0000256" key="6">
    <source>
        <dbReference type="ARBA" id="ARBA00023242"/>
    </source>
</evidence>
<keyword evidence="10" id="KW-1185">Reference proteome</keyword>
<feature type="compositionally biased region" description="Acidic residues" evidence="7">
    <location>
        <begin position="484"/>
        <end position="494"/>
    </location>
</feature>
<keyword evidence="4" id="KW-0238">DNA-binding</keyword>
<dbReference type="Pfam" id="PF00010">
    <property type="entry name" value="HLH"/>
    <property type="match status" value="1"/>
</dbReference>
<evidence type="ECO:0000256" key="2">
    <source>
        <dbReference type="ARBA" id="ARBA00008289"/>
    </source>
</evidence>
<dbReference type="GO" id="GO:0000981">
    <property type="term" value="F:DNA-binding transcription factor activity, RNA polymerase II-specific"/>
    <property type="evidence" value="ECO:0007669"/>
    <property type="project" value="TreeGrafter"/>
</dbReference>
<dbReference type="Pfam" id="PF15951">
    <property type="entry name" value="MITF_TFEB_C_3_N"/>
    <property type="match status" value="1"/>
</dbReference>
<dbReference type="InterPro" id="IPR036638">
    <property type="entry name" value="HLH_DNA-bd_sf"/>
</dbReference>
<name>A0AAE0SNI9_9BIVA</name>
<dbReference type="PANTHER" id="PTHR45776:SF2">
    <property type="entry name" value="MIP04163P"/>
    <property type="match status" value="1"/>
</dbReference>
<evidence type="ECO:0000256" key="3">
    <source>
        <dbReference type="ARBA" id="ARBA00023015"/>
    </source>
</evidence>
<gene>
    <name evidence="9" type="ORF">CHS0354_037814</name>
</gene>
<dbReference type="GO" id="GO:0046983">
    <property type="term" value="F:protein dimerization activity"/>
    <property type="evidence" value="ECO:0007669"/>
    <property type="project" value="InterPro"/>
</dbReference>
<keyword evidence="3" id="KW-0805">Transcription regulation</keyword>
<feature type="domain" description="BHLH" evidence="8">
    <location>
        <begin position="323"/>
        <end position="376"/>
    </location>
</feature>
<evidence type="ECO:0000259" key="8">
    <source>
        <dbReference type="PROSITE" id="PS50888"/>
    </source>
</evidence>
<comment type="similarity">
    <text evidence="2">Belongs to the MiT/TFE family.</text>
</comment>
<feature type="compositionally biased region" description="Low complexity" evidence="7">
    <location>
        <begin position="462"/>
        <end position="483"/>
    </location>
</feature>
<protein>
    <recommendedName>
        <fullName evidence="8">BHLH domain-containing protein</fullName>
    </recommendedName>
</protein>
<dbReference type="PROSITE" id="PS50888">
    <property type="entry name" value="BHLH"/>
    <property type="match status" value="1"/>
</dbReference>
<feature type="region of interest" description="Disordered" evidence="7">
    <location>
        <begin position="462"/>
        <end position="494"/>
    </location>
</feature>
<comment type="subcellular location">
    <subcellularLocation>
        <location evidence="1">Nucleus</location>
    </subcellularLocation>
</comment>
<accession>A0AAE0SNI9</accession>
<keyword evidence="5" id="KW-0804">Transcription</keyword>
<sequence length="494" mass="55106">MVVKGVFSYSQSNVQSPDPASGGNSPAMPDESSGSQSHLDLDLSDTVIVVRRKREPEIGNGKSVVLKSLLKRKSDDSPTIEIEKIRIIDGPQTDIKHVNVSTRTNLKQQLMRQHAQNEDKRQQEACHVQKVFQQSQGINVPLSSTPPTSCELPHQVLQVTTKLENPTKYHIVQNQKRQIEMFISSSAPKGTTIHSLPVRNTSMNNEVAHICGSAPDPDRCESSPLSLEPSSAATSVSEVESFLNGLGMLDTVDANLDDDLSLIEPSLAHMSSTLPQSNYQVFQPVQASGKTSMSAPTVLPGQRIRTPPYMNDEEARSWAKERQKKDNHNMIERRRRFNINDRIKELGTLLPKTIDPDLRQNKGSILKASVDYIRRLKKDQDKLRHVEEKQRAMEASNRKLILRMQQLELVLKAQGFAIGEENNTALTTMVQPDTFTVSHSVIKQEDIRDPCLLTPGHSTSNMSFDDFMDDSSPLSSDPLMSDLPDMDEDQIDGL</sequence>
<reference evidence="9" key="1">
    <citation type="journal article" date="2021" name="Genome Biol. Evol.">
        <title>A High-Quality Reference Genome for a Parasitic Bivalve with Doubly Uniparental Inheritance (Bivalvia: Unionida).</title>
        <authorList>
            <person name="Smith C.H."/>
        </authorList>
    </citation>
    <scope>NUCLEOTIDE SEQUENCE</scope>
    <source>
        <strain evidence="9">CHS0354</strain>
    </source>
</reference>
<dbReference type="Proteomes" id="UP001195483">
    <property type="component" value="Unassembled WGS sequence"/>
</dbReference>
<feature type="compositionally biased region" description="Basic and acidic residues" evidence="7">
    <location>
        <begin position="313"/>
        <end position="325"/>
    </location>
</feature>
<dbReference type="Gene3D" id="4.10.280.10">
    <property type="entry name" value="Helix-loop-helix DNA-binding domain"/>
    <property type="match status" value="1"/>
</dbReference>
<comment type="caution">
    <text evidence="9">The sequence shown here is derived from an EMBL/GenBank/DDBJ whole genome shotgun (WGS) entry which is preliminary data.</text>
</comment>
<dbReference type="GO" id="GO:0005634">
    <property type="term" value="C:nucleus"/>
    <property type="evidence" value="ECO:0007669"/>
    <property type="project" value="UniProtKB-SubCell"/>
</dbReference>
<reference evidence="9" key="3">
    <citation type="submission" date="2023-05" db="EMBL/GenBank/DDBJ databases">
        <authorList>
            <person name="Smith C.H."/>
        </authorList>
    </citation>
    <scope>NUCLEOTIDE SEQUENCE</scope>
    <source>
        <strain evidence="9">CHS0354</strain>
        <tissue evidence="9">Mantle</tissue>
    </source>
</reference>
<evidence type="ECO:0000256" key="7">
    <source>
        <dbReference type="SAM" id="MobiDB-lite"/>
    </source>
</evidence>
<organism evidence="9 10">
    <name type="scientific">Potamilus streckersoni</name>
    <dbReference type="NCBI Taxonomy" id="2493646"/>
    <lineage>
        <taxon>Eukaryota</taxon>
        <taxon>Metazoa</taxon>
        <taxon>Spiralia</taxon>
        <taxon>Lophotrochozoa</taxon>
        <taxon>Mollusca</taxon>
        <taxon>Bivalvia</taxon>
        <taxon>Autobranchia</taxon>
        <taxon>Heteroconchia</taxon>
        <taxon>Palaeoheterodonta</taxon>
        <taxon>Unionida</taxon>
        <taxon>Unionoidea</taxon>
        <taxon>Unionidae</taxon>
        <taxon>Ambleminae</taxon>
        <taxon>Lampsilini</taxon>
        <taxon>Potamilus</taxon>
    </lineage>
</organism>
<evidence type="ECO:0000313" key="10">
    <source>
        <dbReference type="Proteomes" id="UP001195483"/>
    </source>
</evidence>
<evidence type="ECO:0000256" key="1">
    <source>
        <dbReference type="ARBA" id="ARBA00004123"/>
    </source>
</evidence>
<dbReference type="GO" id="GO:0000978">
    <property type="term" value="F:RNA polymerase II cis-regulatory region sequence-specific DNA binding"/>
    <property type="evidence" value="ECO:0007669"/>
    <property type="project" value="TreeGrafter"/>
</dbReference>
<feature type="region of interest" description="Disordered" evidence="7">
    <location>
        <begin position="1"/>
        <end position="40"/>
    </location>
</feature>
<dbReference type="CDD" id="cd11397">
    <property type="entry name" value="bHLHzip_MITF_like"/>
    <property type="match status" value="1"/>
</dbReference>
<dbReference type="InterPro" id="IPR031867">
    <property type="entry name" value="MiT/TFE_N"/>
</dbReference>
<dbReference type="AlphaFoldDB" id="A0AAE0SNI9"/>
<dbReference type="InterPro" id="IPR011598">
    <property type="entry name" value="bHLH_dom"/>
</dbReference>
<keyword evidence="6" id="KW-0539">Nucleus</keyword>
<evidence type="ECO:0000313" key="9">
    <source>
        <dbReference type="EMBL" id="KAK3594805.1"/>
    </source>
</evidence>
<evidence type="ECO:0000256" key="5">
    <source>
        <dbReference type="ARBA" id="ARBA00023163"/>
    </source>
</evidence>
<proteinExistence type="inferred from homology"/>
<dbReference type="SMART" id="SM00353">
    <property type="entry name" value="HLH"/>
    <property type="match status" value="1"/>
</dbReference>
<feature type="region of interest" description="Disordered" evidence="7">
    <location>
        <begin position="291"/>
        <end position="325"/>
    </location>
</feature>
<reference evidence="9" key="2">
    <citation type="journal article" date="2021" name="Genome Biol. Evol.">
        <title>Developing a high-quality reference genome for a parasitic bivalve with doubly uniparental inheritance (Bivalvia: Unionida).</title>
        <authorList>
            <person name="Smith C.H."/>
        </authorList>
    </citation>
    <scope>NUCLEOTIDE SEQUENCE</scope>
    <source>
        <strain evidence="9">CHS0354</strain>
        <tissue evidence="9">Mantle</tissue>
    </source>
</reference>
<feature type="compositionally biased region" description="Polar residues" evidence="7">
    <location>
        <begin position="8"/>
        <end position="24"/>
    </location>
</feature>
<dbReference type="PANTHER" id="PTHR45776">
    <property type="entry name" value="MIP04163P"/>
    <property type="match status" value="1"/>
</dbReference>
<evidence type="ECO:0000256" key="4">
    <source>
        <dbReference type="ARBA" id="ARBA00023125"/>
    </source>
</evidence>
<dbReference type="SUPFAM" id="SSF47459">
    <property type="entry name" value="HLH, helix-loop-helix DNA-binding domain"/>
    <property type="match status" value="1"/>
</dbReference>